<feature type="region of interest" description="Disordered" evidence="1">
    <location>
        <begin position="83"/>
        <end position="104"/>
    </location>
</feature>
<sequence>MHTTLDPQEGPPTHPNTDDYQLRGSLNTIRTENTRLGKKPAASGEPTSPAPANPILQQILSSLSHMQQEIAELKGQKADKTLGASIHAPTPKPPTSSRPTPQASAARVWVPDHTLQPKGEYRAANFPGGVPHPMVTSTQYPKGHPSCYEPIPATQGPRNGIAALPQFPPEVNTTQDGKPKGKEKGKGKATLGPSPSQAESSNTGKSVPHPPPTGLYTMPLSWDEEMEHISTQSAAELEANLPPVYYNPPPPAEYINPPTATSFAARAKAAANIPQPAAPKPTKGKTPACPKTKVINACKDVRYQLVFKNKSRVSNIHARPSSYKLVAAFNSALKECIPAELAKDHPSLTGPLGIISAANWSASHNVAVWLHEAVTHVTFPGLSSIMISAAQKLDITGPSIPEFKRFAPTCQIETSVPIWNFTTNAPFTPLELQQALTEIGVFQDVNLIQRQPGESPLCIIQPKGVEFHKRFIAKVSFVIDNGNGTPYNTIMARLFRFNGQLCHFSKSTGNIKALQCSNCWRIGHLPNHCTAKQQVCGDCGLAMLPGEDHDHDKDMLLDTTPNGTLNTTPPPAFARSCPNCRLAKKDPNTLDHHPGSLDCPILREANNKARKAAGASAYRPHHL</sequence>
<gene>
    <name evidence="2" type="ORF">H0H81_002040</name>
</gene>
<name>A0A9P7GJR2_9AGAR</name>
<proteinExistence type="predicted"/>
<accession>A0A9P7GJR2</accession>
<comment type="caution">
    <text evidence="2">The sequence shown here is derived from an EMBL/GenBank/DDBJ whole genome shotgun (WGS) entry which is preliminary data.</text>
</comment>
<feature type="compositionally biased region" description="Polar residues" evidence="1">
    <location>
        <begin position="193"/>
        <end position="205"/>
    </location>
</feature>
<reference evidence="2" key="2">
    <citation type="submission" date="2021-10" db="EMBL/GenBank/DDBJ databases">
        <title>Phylogenomics reveals ancestral predisposition of the termite-cultivated fungus Termitomyces towards a domesticated lifestyle.</title>
        <authorList>
            <person name="Auxier B."/>
            <person name="Grum-Grzhimaylo A."/>
            <person name="Cardenas M.E."/>
            <person name="Lodge J.D."/>
            <person name="Laessoe T."/>
            <person name="Pedersen O."/>
            <person name="Smith M.E."/>
            <person name="Kuyper T.W."/>
            <person name="Franco-Molano E.A."/>
            <person name="Baroni T.J."/>
            <person name="Aanen D.K."/>
        </authorList>
    </citation>
    <scope>NUCLEOTIDE SEQUENCE</scope>
    <source>
        <strain evidence="2">D49</strain>
    </source>
</reference>
<organism evidence="2 3">
    <name type="scientific">Sphagnurus paluster</name>
    <dbReference type="NCBI Taxonomy" id="117069"/>
    <lineage>
        <taxon>Eukaryota</taxon>
        <taxon>Fungi</taxon>
        <taxon>Dikarya</taxon>
        <taxon>Basidiomycota</taxon>
        <taxon>Agaricomycotina</taxon>
        <taxon>Agaricomycetes</taxon>
        <taxon>Agaricomycetidae</taxon>
        <taxon>Agaricales</taxon>
        <taxon>Tricholomatineae</taxon>
        <taxon>Lyophyllaceae</taxon>
        <taxon>Sphagnurus</taxon>
    </lineage>
</organism>
<keyword evidence="3" id="KW-1185">Reference proteome</keyword>
<evidence type="ECO:0000256" key="1">
    <source>
        <dbReference type="SAM" id="MobiDB-lite"/>
    </source>
</evidence>
<feature type="region of interest" description="Disordered" evidence="1">
    <location>
        <begin position="150"/>
        <end position="214"/>
    </location>
</feature>
<dbReference type="EMBL" id="JABCKI010000705">
    <property type="protein sequence ID" value="KAG5649788.1"/>
    <property type="molecule type" value="Genomic_DNA"/>
</dbReference>
<feature type="region of interest" description="Disordered" evidence="1">
    <location>
        <begin position="1"/>
        <end position="54"/>
    </location>
</feature>
<evidence type="ECO:0000313" key="2">
    <source>
        <dbReference type="EMBL" id="KAG5649788.1"/>
    </source>
</evidence>
<reference evidence="2" key="1">
    <citation type="submission" date="2021-02" db="EMBL/GenBank/DDBJ databases">
        <authorList>
            <person name="Nieuwenhuis M."/>
            <person name="Van De Peppel L.J.J."/>
        </authorList>
    </citation>
    <scope>NUCLEOTIDE SEQUENCE</scope>
    <source>
        <strain evidence="2">D49</strain>
    </source>
</reference>
<dbReference type="OrthoDB" id="3039988at2759"/>
<feature type="compositionally biased region" description="Basic and acidic residues" evidence="1">
    <location>
        <begin position="177"/>
        <end position="186"/>
    </location>
</feature>
<protein>
    <submittedName>
        <fullName evidence="2">Uncharacterized protein</fullName>
    </submittedName>
</protein>
<evidence type="ECO:0000313" key="3">
    <source>
        <dbReference type="Proteomes" id="UP000717328"/>
    </source>
</evidence>
<dbReference type="Proteomes" id="UP000717328">
    <property type="component" value="Unassembled WGS sequence"/>
</dbReference>
<dbReference type="AlphaFoldDB" id="A0A9P7GJR2"/>